<feature type="transmembrane region" description="Helical" evidence="1">
    <location>
        <begin position="162"/>
        <end position="186"/>
    </location>
</feature>
<evidence type="ECO:0000313" key="3">
    <source>
        <dbReference type="Proteomes" id="UP000051373"/>
    </source>
</evidence>
<dbReference type="AlphaFoldDB" id="A0A0S8FUY0"/>
<keyword evidence="1" id="KW-0472">Membrane</keyword>
<feature type="transmembrane region" description="Helical" evidence="1">
    <location>
        <begin position="135"/>
        <end position="155"/>
    </location>
</feature>
<sequence>MVWLAITLGVASIIGGVTHFLMPRAQLHMASGLKRDFFESLGQSAGAFTVHYWAMMIASLAGAAVIMGAGVALGVVEGILHSILRFGAALGFVVAALSFGLMLKQALRLSDAWPNLSESAREAVKTNGLPNIDPWGLFSFFLVGLWFLVFNVTAVNVGALPLWLGIIGCVGGVSFLLVFVGMLLHIGLLVDISAALGCIVVSPMWSFGLAYFLMRVT</sequence>
<feature type="transmembrane region" description="Helical" evidence="1">
    <location>
        <begin position="83"/>
        <end position="103"/>
    </location>
</feature>
<name>A0A0S8FUY0_UNCW3</name>
<evidence type="ECO:0008006" key="4">
    <source>
        <dbReference type="Google" id="ProtNLM"/>
    </source>
</evidence>
<dbReference type="Proteomes" id="UP000051373">
    <property type="component" value="Unassembled WGS sequence"/>
</dbReference>
<keyword evidence="1" id="KW-0812">Transmembrane</keyword>
<protein>
    <recommendedName>
        <fullName evidence="4">DUF4386 domain-containing protein</fullName>
    </recommendedName>
</protein>
<reference evidence="2 3" key="1">
    <citation type="journal article" date="2015" name="Microbiome">
        <title>Genomic resolution of linkages in carbon, nitrogen, and sulfur cycling among widespread estuary sediment bacteria.</title>
        <authorList>
            <person name="Baker B.J."/>
            <person name="Lazar C.S."/>
            <person name="Teske A.P."/>
            <person name="Dick G.J."/>
        </authorList>
    </citation>
    <scope>NUCLEOTIDE SEQUENCE [LARGE SCALE GENOMIC DNA]</scope>
    <source>
        <strain evidence="2">SM23_42</strain>
    </source>
</reference>
<dbReference type="EMBL" id="LJUJ01000002">
    <property type="protein sequence ID" value="KPK64495.1"/>
    <property type="molecule type" value="Genomic_DNA"/>
</dbReference>
<feature type="transmembrane region" description="Helical" evidence="1">
    <location>
        <begin position="51"/>
        <end position="76"/>
    </location>
</feature>
<accession>A0A0S8FUY0</accession>
<keyword evidence="1" id="KW-1133">Transmembrane helix</keyword>
<feature type="transmembrane region" description="Helical" evidence="1">
    <location>
        <begin position="192"/>
        <end position="214"/>
    </location>
</feature>
<organism evidence="2 3">
    <name type="scientific">candidate division WOR_3 bacterium SM23_42</name>
    <dbReference type="NCBI Taxonomy" id="1703779"/>
    <lineage>
        <taxon>Bacteria</taxon>
        <taxon>Bacteria division WOR-3</taxon>
    </lineage>
</organism>
<comment type="caution">
    <text evidence="2">The sequence shown here is derived from an EMBL/GenBank/DDBJ whole genome shotgun (WGS) entry which is preliminary data.</text>
</comment>
<dbReference type="STRING" id="1703779.AMJ83_01945"/>
<evidence type="ECO:0000313" key="2">
    <source>
        <dbReference type="EMBL" id="KPK64495.1"/>
    </source>
</evidence>
<gene>
    <name evidence="2" type="ORF">AMJ83_01945</name>
</gene>
<evidence type="ECO:0000256" key="1">
    <source>
        <dbReference type="SAM" id="Phobius"/>
    </source>
</evidence>
<proteinExistence type="predicted"/>